<dbReference type="EMBL" id="SJPX01000003">
    <property type="protein sequence ID" value="TWU51497.1"/>
    <property type="molecule type" value="Genomic_DNA"/>
</dbReference>
<keyword evidence="2" id="KW-1185">Reference proteome</keyword>
<dbReference type="Proteomes" id="UP000317977">
    <property type="component" value="Unassembled WGS sequence"/>
</dbReference>
<dbReference type="AlphaFoldDB" id="A0A5C6ETT5"/>
<proteinExistence type="predicted"/>
<evidence type="ECO:0000313" key="1">
    <source>
        <dbReference type="EMBL" id="TWU51497.1"/>
    </source>
</evidence>
<evidence type="ECO:0000313" key="2">
    <source>
        <dbReference type="Proteomes" id="UP000317977"/>
    </source>
</evidence>
<comment type="caution">
    <text evidence="1">The sequence shown here is derived from an EMBL/GenBank/DDBJ whole genome shotgun (WGS) entry which is preliminary data.</text>
</comment>
<gene>
    <name evidence="1" type="ORF">Poly59_30890</name>
</gene>
<accession>A0A5C6ETT5</accession>
<organism evidence="1 2">
    <name type="scientific">Rubripirellula reticaptiva</name>
    <dbReference type="NCBI Taxonomy" id="2528013"/>
    <lineage>
        <taxon>Bacteria</taxon>
        <taxon>Pseudomonadati</taxon>
        <taxon>Planctomycetota</taxon>
        <taxon>Planctomycetia</taxon>
        <taxon>Pirellulales</taxon>
        <taxon>Pirellulaceae</taxon>
        <taxon>Rubripirellula</taxon>
    </lineage>
</organism>
<reference evidence="1 2" key="1">
    <citation type="submission" date="2019-02" db="EMBL/GenBank/DDBJ databases">
        <title>Deep-cultivation of Planctomycetes and their phenomic and genomic characterization uncovers novel biology.</title>
        <authorList>
            <person name="Wiegand S."/>
            <person name="Jogler M."/>
            <person name="Boedeker C."/>
            <person name="Pinto D."/>
            <person name="Vollmers J."/>
            <person name="Rivas-Marin E."/>
            <person name="Kohn T."/>
            <person name="Peeters S.H."/>
            <person name="Heuer A."/>
            <person name="Rast P."/>
            <person name="Oberbeckmann S."/>
            <person name="Bunk B."/>
            <person name="Jeske O."/>
            <person name="Meyerdierks A."/>
            <person name="Storesund J.E."/>
            <person name="Kallscheuer N."/>
            <person name="Luecker S."/>
            <person name="Lage O.M."/>
            <person name="Pohl T."/>
            <person name="Merkel B.J."/>
            <person name="Hornburger P."/>
            <person name="Mueller R.-W."/>
            <person name="Bruemmer F."/>
            <person name="Labrenz M."/>
            <person name="Spormann A.M."/>
            <person name="Op Den Camp H."/>
            <person name="Overmann J."/>
            <person name="Amann R."/>
            <person name="Jetten M.S.M."/>
            <person name="Mascher T."/>
            <person name="Medema M.H."/>
            <person name="Devos D.P."/>
            <person name="Kaster A.-K."/>
            <person name="Ovreas L."/>
            <person name="Rohde M."/>
            <person name="Galperin M.Y."/>
            <person name="Jogler C."/>
        </authorList>
    </citation>
    <scope>NUCLEOTIDE SEQUENCE [LARGE SCALE GENOMIC DNA]</scope>
    <source>
        <strain evidence="1 2">Poly59</strain>
    </source>
</reference>
<name>A0A5C6ETT5_9BACT</name>
<protein>
    <submittedName>
        <fullName evidence="1">Uncharacterized protein</fullName>
    </submittedName>
</protein>
<sequence>MNRKRYLANRHVTVINLTPVTDQHMKPGYPRWRYRRNVLGSILLWANRAGAVRIEFNEDCPTPFSYFTFAGTEIETEMGQPPDDVRDDMFRTLILSTVKRSSPWRMLKQLLFPSEFVKLSAVFVASDCEFGDSTWAMETGGTRATFSRQSNPYTAPAK</sequence>